<accession>A0A8C3XAI1</accession>
<evidence type="ECO:0000256" key="3">
    <source>
        <dbReference type="ARBA" id="ARBA00006483"/>
    </source>
</evidence>
<dbReference type="Ensembl" id="ENSCRFT00000009010.1">
    <property type="protein sequence ID" value="ENSCRFP00000008699.1"/>
    <property type="gene ID" value="ENSCRFG00000006824.1"/>
</dbReference>
<comment type="subcellular location">
    <subcellularLocation>
        <location evidence="2">Cytoplasmic vesicle</location>
        <location evidence="2">Secretory vesicle</location>
        <location evidence="2">Synaptic vesicle</location>
    </subcellularLocation>
    <subcellularLocation>
        <location evidence="1 7">Membrane</location>
        <topology evidence="1 7">Multi-pass membrane protein</topology>
    </subcellularLocation>
</comment>
<dbReference type="InterPro" id="IPR004895">
    <property type="entry name" value="Prenylated_rab_accept_PRA1"/>
</dbReference>
<evidence type="ECO:0000256" key="4">
    <source>
        <dbReference type="ARBA" id="ARBA00022692"/>
    </source>
</evidence>
<evidence type="ECO:0000313" key="9">
    <source>
        <dbReference type="Ensembl" id="ENSCRFP00000008699.1"/>
    </source>
</evidence>
<dbReference type="GO" id="GO:0016020">
    <property type="term" value="C:membrane"/>
    <property type="evidence" value="ECO:0007669"/>
    <property type="project" value="UniProtKB-SubCell"/>
</dbReference>
<evidence type="ECO:0000256" key="8">
    <source>
        <dbReference type="SAM" id="SignalP"/>
    </source>
</evidence>
<evidence type="ECO:0000256" key="2">
    <source>
        <dbReference type="ARBA" id="ARBA00004234"/>
    </source>
</evidence>
<reference evidence="9" key="1">
    <citation type="submission" date="2025-08" db="UniProtKB">
        <authorList>
            <consortium name="Ensembl"/>
        </authorList>
    </citation>
    <scope>IDENTIFICATION</scope>
</reference>
<organism evidence="9 10">
    <name type="scientific">Cyanoderma ruficeps</name>
    <name type="common">rufous-capped babbler</name>
    <dbReference type="NCBI Taxonomy" id="181631"/>
    <lineage>
        <taxon>Eukaryota</taxon>
        <taxon>Metazoa</taxon>
        <taxon>Chordata</taxon>
        <taxon>Craniata</taxon>
        <taxon>Vertebrata</taxon>
        <taxon>Euteleostomi</taxon>
        <taxon>Archelosauria</taxon>
        <taxon>Archosauria</taxon>
        <taxon>Dinosauria</taxon>
        <taxon>Saurischia</taxon>
        <taxon>Theropoda</taxon>
        <taxon>Coelurosauria</taxon>
        <taxon>Aves</taxon>
        <taxon>Neognathae</taxon>
        <taxon>Neoaves</taxon>
        <taxon>Telluraves</taxon>
        <taxon>Australaves</taxon>
        <taxon>Passeriformes</taxon>
        <taxon>Sylvioidea</taxon>
        <taxon>Timaliidae</taxon>
        <taxon>Cyanoderma</taxon>
    </lineage>
</organism>
<comment type="caution">
    <text evidence="7">Lacks conserved residue(s) required for the propagation of feature annotation.</text>
</comment>
<dbReference type="PANTHER" id="PTHR19317">
    <property type="entry name" value="PRENYLATED RAB ACCEPTOR 1-RELATED"/>
    <property type="match status" value="1"/>
</dbReference>
<sequence length="72" mass="7410">LLLVALGVFLGAAVGVRLRAQDRPLVILGRELSPAHQLGVAGGVSLPLFWLAGAGAAVFWVLGETPESPPKI</sequence>
<evidence type="ECO:0000256" key="1">
    <source>
        <dbReference type="ARBA" id="ARBA00004141"/>
    </source>
</evidence>
<dbReference type="AlphaFoldDB" id="A0A8C3XAI1"/>
<feature type="signal peptide" evidence="8">
    <location>
        <begin position="1"/>
        <end position="15"/>
    </location>
</feature>
<evidence type="ECO:0000256" key="6">
    <source>
        <dbReference type="ARBA" id="ARBA00023136"/>
    </source>
</evidence>
<keyword evidence="4 7" id="KW-0812">Transmembrane</keyword>
<dbReference type="GO" id="GO:0005794">
    <property type="term" value="C:Golgi apparatus"/>
    <property type="evidence" value="ECO:0007669"/>
    <property type="project" value="TreeGrafter"/>
</dbReference>
<dbReference type="PANTHER" id="PTHR19317:SF0">
    <property type="entry name" value="PRENYLATED RAB ACCEPTOR PROTEIN 1"/>
    <property type="match status" value="1"/>
</dbReference>
<keyword evidence="10" id="KW-1185">Reference proteome</keyword>
<dbReference type="Proteomes" id="UP000694396">
    <property type="component" value="Unplaced"/>
</dbReference>
<evidence type="ECO:0000313" key="10">
    <source>
        <dbReference type="Proteomes" id="UP000694396"/>
    </source>
</evidence>
<feature type="chain" id="PRO_5034814535" description="PRA1 family protein" evidence="8">
    <location>
        <begin position="16"/>
        <end position="72"/>
    </location>
</feature>
<proteinExistence type="inferred from homology"/>
<reference evidence="9" key="2">
    <citation type="submission" date="2025-09" db="UniProtKB">
        <authorList>
            <consortium name="Ensembl"/>
        </authorList>
    </citation>
    <scope>IDENTIFICATION</scope>
</reference>
<protein>
    <recommendedName>
        <fullName evidence="7">PRA1 family protein</fullName>
    </recommendedName>
</protein>
<keyword evidence="6 7" id="KW-0472">Membrane</keyword>
<comment type="similarity">
    <text evidence="3 7">Belongs to the PRA1 family.</text>
</comment>
<dbReference type="GO" id="GO:0008021">
    <property type="term" value="C:synaptic vesicle"/>
    <property type="evidence" value="ECO:0007669"/>
    <property type="project" value="UniProtKB-SubCell"/>
</dbReference>
<evidence type="ECO:0000256" key="5">
    <source>
        <dbReference type="ARBA" id="ARBA00022989"/>
    </source>
</evidence>
<dbReference type="Pfam" id="PF03208">
    <property type="entry name" value="PRA1"/>
    <property type="match status" value="1"/>
</dbReference>
<name>A0A8C3XAI1_9PASS</name>
<keyword evidence="8" id="KW-0732">Signal</keyword>
<keyword evidence="5 7" id="KW-1133">Transmembrane helix</keyword>
<feature type="transmembrane region" description="Helical" evidence="7">
    <location>
        <begin position="44"/>
        <end position="62"/>
    </location>
</feature>
<evidence type="ECO:0000256" key="7">
    <source>
        <dbReference type="RuleBase" id="RU363107"/>
    </source>
</evidence>